<organism evidence="10 11">
    <name type="scientific">Starmerella bacillaris</name>
    <name type="common">Yeast</name>
    <name type="synonym">Candida zemplinina</name>
    <dbReference type="NCBI Taxonomy" id="1247836"/>
    <lineage>
        <taxon>Eukaryota</taxon>
        <taxon>Fungi</taxon>
        <taxon>Dikarya</taxon>
        <taxon>Ascomycota</taxon>
        <taxon>Saccharomycotina</taxon>
        <taxon>Dipodascomycetes</taxon>
        <taxon>Dipodascales</taxon>
        <taxon>Trichomonascaceae</taxon>
        <taxon>Starmerella</taxon>
    </lineage>
</organism>
<dbReference type="PANTHER" id="PTHR13186">
    <property type="entry name" value="MEDIATOR OF RNA POLYMERASE II TRANSCRIPTION SUBUNIT 31"/>
    <property type="match status" value="1"/>
</dbReference>
<dbReference type="GO" id="GO:0003712">
    <property type="term" value="F:transcription coregulator activity"/>
    <property type="evidence" value="ECO:0007669"/>
    <property type="project" value="InterPro"/>
</dbReference>
<dbReference type="Pfam" id="PF05669">
    <property type="entry name" value="Med31"/>
    <property type="match status" value="1"/>
</dbReference>
<feature type="region of interest" description="Disordered" evidence="9">
    <location>
        <begin position="105"/>
        <end position="165"/>
    </location>
</feature>
<protein>
    <recommendedName>
        <fullName evidence="3 8">Mediator of RNA polymerase II transcription subunit 31</fullName>
    </recommendedName>
</protein>
<dbReference type="Proteomes" id="UP001362899">
    <property type="component" value="Unassembled WGS sequence"/>
</dbReference>
<evidence type="ECO:0000256" key="5">
    <source>
        <dbReference type="ARBA" id="ARBA00023159"/>
    </source>
</evidence>
<comment type="caution">
    <text evidence="10">The sequence shown here is derived from an EMBL/GenBank/DDBJ whole genome shotgun (WGS) entry which is preliminary data.</text>
</comment>
<dbReference type="InterPro" id="IPR008831">
    <property type="entry name" value="Mediator_Med31"/>
</dbReference>
<keyword evidence="11" id="KW-1185">Reference proteome</keyword>
<gene>
    <name evidence="10" type="ORF">DASB73_034800</name>
</gene>
<keyword evidence="6 8" id="KW-0804">Transcription</keyword>
<name>A0AAV5RMN5_STABA</name>
<evidence type="ECO:0000256" key="6">
    <source>
        <dbReference type="ARBA" id="ARBA00023163"/>
    </source>
</evidence>
<evidence type="ECO:0000256" key="3">
    <source>
        <dbReference type="ARBA" id="ARBA00019660"/>
    </source>
</evidence>
<dbReference type="AlphaFoldDB" id="A0AAV5RMN5"/>
<keyword evidence="5 8" id="KW-0010">Activator</keyword>
<evidence type="ECO:0000256" key="8">
    <source>
        <dbReference type="RuleBase" id="RU364129"/>
    </source>
</evidence>
<evidence type="ECO:0000313" key="11">
    <source>
        <dbReference type="Proteomes" id="UP001362899"/>
    </source>
</evidence>
<evidence type="ECO:0000256" key="2">
    <source>
        <dbReference type="ARBA" id="ARBA00006378"/>
    </source>
</evidence>
<dbReference type="GO" id="GO:0006355">
    <property type="term" value="P:regulation of DNA-templated transcription"/>
    <property type="evidence" value="ECO:0007669"/>
    <property type="project" value="InterPro"/>
</dbReference>
<dbReference type="InterPro" id="IPR038089">
    <property type="entry name" value="Med31_sf"/>
</dbReference>
<evidence type="ECO:0000256" key="1">
    <source>
        <dbReference type="ARBA" id="ARBA00004123"/>
    </source>
</evidence>
<keyword evidence="4 8" id="KW-0805">Transcription regulation</keyword>
<evidence type="ECO:0000313" key="10">
    <source>
        <dbReference type="EMBL" id="GMM52517.1"/>
    </source>
</evidence>
<dbReference type="EMBL" id="BTGC01000008">
    <property type="protein sequence ID" value="GMM52517.1"/>
    <property type="molecule type" value="Genomic_DNA"/>
</dbReference>
<sequence length="165" mass="18602">MEETGPPPTRWEVELEFVQGLANPMYVNFLAQQKFLEDPDFLRYLDYLDYWRHMPHVKFIAYPNCLLMLTLLKQPLFRAEIAKVEVAKLLMDGFFRKWQGVTPETVKENNEGSGVRSEQETPVGVRSVSSEPAATKRKLSSVSSAVSPTDSLIPDTPSPGSVPSN</sequence>
<comment type="similarity">
    <text evidence="2 8">Belongs to the Mediator complex subunit 31 family.</text>
</comment>
<reference evidence="10 11" key="1">
    <citation type="journal article" date="2023" name="Elife">
        <title>Identification of key yeast species and microbe-microbe interactions impacting larval growth of Drosophila in the wild.</title>
        <authorList>
            <person name="Mure A."/>
            <person name="Sugiura Y."/>
            <person name="Maeda R."/>
            <person name="Honda K."/>
            <person name="Sakurai N."/>
            <person name="Takahashi Y."/>
            <person name="Watada M."/>
            <person name="Katoh T."/>
            <person name="Gotoh A."/>
            <person name="Gotoh Y."/>
            <person name="Taniguchi I."/>
            <person name="Nakamura K."/>
            <person name="Hayashi T."/>
            <person name="Katayama T."/>
            <person name="Uemura T."/>
            <person name="Hattori Y."/>
        </authorList>
    </citation>
    <scope>NUCLEOTIDE SEQUENCE [LARGE SCALE GENOMIC DNA]</scope>
    <source>
        <strain evidence="10 11">SB-73</strain>
    </source>
</reference>
<evidence type="ECO:0000256" key="9">
    <source>
        <dbReference type="SAM" id="MobiDB-lite"/>
    </source>
</evidence>
<keyword evidence="7 8" id="KW-0539">Nucleus</keyword>
<comment type="subcellular location">
    <subcellularLocation>
        <location evidence="1 8">Nucleus</location>
    </subcellularLocation>
</comment>
<comment type="subunit">
    <text evidence="8">Component of the Mediator complex.</text>
</comment>
<proteinExistence type="inferred from homology"/>
<accession>A0AAV5RMN5</accession>
<comment type="function">
    <text evidence="8">Component of the Mediator complex, a coactivator involved in the regulated transcription of nearly all RNA polymerase II-dependent genes. Mediator functions as a bridge to convey information from gene-specific regulatory proteins to the basal RNA polymerase II transcription machinery. Mediator is recruited to promoters by direct interactions with regulatory proteins and serves as a scaffold for the assembly of a functional preinitiation complex with RNA polymerase II and the general transcription factors.</text>
</comment>
<evidence type="ECO:0000256" key="7">
    <source>
        <dbReference type="ARBA" id="ARBA00023242"/>
    </source>
</evidence>
<evidence type="ECO:0000256" key="4">
    <source>
        <dbReference type="ARBA" id="ARBA00023015"/>
    </source>
</evidence>
<dbReference type="Gene3D" id="1.10.10.1340">
    <property type="entry name" value="Mediator of RNA polymerase II, submodule Med31 (Soh1)"/>
    <property type="match status" value="1"/>
</dbReference>
<dbReference type="GO" id="GO:0016592">
    <property type="term" value="C:mediator complex"/>
    <property type="evidence" value="ECO:0007669"/>
    <property type="project" value="InterPro"/>
</dbReference>